<sequence>MTDPRYATVEEVAVVRERVARVEGVQDNLRDDMKHQNALLMQAVNDNAAETRREMNDRFSALQEKQDNRDNDLSSRLGRIEEREAARDKRMMFWAVLITGLLGWGQIGDAAWRAVCHIWHGVFG</sequence>
<protein>
    <submittedName>
        <fullName evidence="1">Uncharacterized protein</fullName>
    </submittedName>
</protein>
<gene>
    <name evidence="1" type="ORF">GLUCOINTEAF2_0201248</name>
</gene>
<reference evidence="1 2" key="1">
    <citation type="submission" date="2015-07" db="EMBL/GenBank/DDBJ databases">
        <title>Draft Genome Sequence of Komagataeibacter intermedius Strain AF2, Isolated from Kombucha Tea.</title>
        <authorList>
            <person name="Santos R.A."/>
            <person name="Berretta A.A."/>
            <person name="Barud H.S."/>
            <person name="Ribeiro S.J."/>
            <person name="Gonzalez-Garcia L.N."/>
            <person name="Zucchi T.D."/>
            <person name="Goldman G.H."/>
            <person name="Riano-Pachon D.M."/>
        </authorList>
    </citation>
    <scope>NUCLEOTIDE SEQUENCE [LARGE SCALE GENOMIC DNA]</scope>
    <source>
        <strain evidence="1 2">AF2</strain>
    </source>
</reference>
<evidence type="ECO:0000313" key="1">
    <source>
        <dbReference type="EMBL" id="KPH85361.1"/>
    </source>
</evidence>
<name>A0A0N1N3H5_9PROT</name>
<dbReference type="AlphaFoldDB" id="A0A0N1N3H5"/>
<accession>A0A0N1N3H5</accession>
<dbReference type="RefSeq" id="WP_039733460.1">
    <property type="nucleotide sequence ID" value="NZ_JUFX02000247.1"/>
</dbReference>
<evidence type="ECO:0000313" key="2">
    <source>
        <dbReference type="Proteomes" id="UP000031553"/>
    </source>
</evidence>
<dbReference type="EMBL" id="JUFX02000247">
    <property type="protein sequence ID" value="KPH85361.1"/>
    <property type="molecule type" value="Genomic_DNA"/>
</dbReference>
<organism evidence="1 2">
    <name type="scientific">Komagataeibacter intermedius AF2</name>
    <dbReference type="NCBI Taxonomy" id="1458464"/>
    <lineage>
        <taxon>Bacteria</taxon>
        <taxon>Pseudomonadati</taxon>
        <taxon>Pseudomonadota</taxon>
        <taxon>Alphaproteobacteria</taxon>
        <taxon>Acetobacterales</taxon>
        <taxon>Acetobacteraceae</taxon>
        <taxon>Komagataeibacter</taxon>
    </lineage>
</organism>
<dbReference type="OrthoDB" id="7279995at2"/>
<proteinExistence type="predicted"/>
<comment type="caution">
    <text evidence="1">The sequence shown here is derived from an EMBL/GenBank/DDBJ whole genome shotgun (WGS) entry which is preliminary data.</text>
</comment>
<dbReference type="Proteomes" id="UP000031553">
    <property type="component" value="Unassembled WGS sequence"/>
</dbReference>